<dbReference type="PANTHER" id="PTHR43570:SF20">
    <property type="entry name" value="ALDEHYDE DEHYDROGENASE ALDX-RELATED"/>
    <property type="match status" value="1"/>
</dbReference>
<evidence type="ECO:0000256" key="1">
    <source>
        <dbReference type="ARBA" id="ARBA00009986"/>
    </source>
</evidence>
<comment type="similarity">
    <text evidence="1 4 7">Belongs to the aldehyde dehydrogenase family.</text>
</comment>
<feature type="active site" evidence="5 6">
    <location>
        <position position="226"/>
    </location>
</feature>
<gene>
    <name evidence="9" type="primary">calB</name>
    <name evidence="9" type="ORF">SDENCHOL_11188</name>
</gene>
<feature type="domain" description="Aldehyde dehydrogenase" evidence="8">
    <location>
        <begin position="22"/>
        <end position="451"/>
    </location>
</feature>
<evidence type="ECO:0000313" key="9">
    <source>
        <dbReference type="EMBL" id="SMB25032.1"/>
    </source>
</evidence>
<evidence type="ECO:0000256" key="4">
    <source>
        <dbReference type="PIRNR" id="PIRNR036492"/>
    </source>
</evidence>
<dbReference type="Gene3D" id="3.40.309.10">
    <property type="entry name" value="Aldehyde Dehydrogenase, Chain A, domain 2"/>
    <property type="match status" value="1"/>
</dbReference>
<evidence type="ECO:0000256" key="2">
    <source>
        <dbReference type="ARBA" id="ARBA00023002"/>
    </source>
</evidence>
<dbReference type="InterPro" id="IPR012394">
    <property type="entry name" value="Aldehyde_DH_NAD(P)"/>
</dbReference>
<dbReference type="Proteomes" id="UP000242886">
    <property type="component" value="Chromosome SDENCHOL"/>
</dbReference>
<proteinExistence type="inferred from homology"/>
<dbReference type="EMBL" id="LT837803">
    <property type="protein sequence ID" value="SMB25032.1"/>
    <property type="molecule type" value="Genomic_DNA"/>
</dbReference>
<dbReference type="AlphaFoldDB" id="A0A7Z7HQF8"/>
<dbReference type="InterPro" id="IPR016162">
    <property type="entry name" value="Ald_DH_N"/>
</dbReference>
<dbReference type="InterPro" id="IPR015590">
    <property type="entry name" value="Aldehyde_DH_dom"/>
</dbReference>
<dbReference type="GO" id="GO:0004029">
    <property type="term" value="F:aldehyde dehydrogenase (NAD+) activity"/>
    <property type="evidence" value="ECO:0007669"/>
    <property type="project" value="TreeGrafter"/>
</dbReference>
<dbReference type="CDD" id="cd07133">
    <property type="entry name" value="ALDH_CALDH_CalB"/>
    <property type="match status" value="1"/>
</dbReference>
<sequence length="483" mass="52784">MNERGHAMSTATPIEHLAPLLAAQKAARLAEGAVGAGVRRARIQRVIDMLVKYRDPICEAAHADFGNRSRTITLMFDVLGSLGSLKAARDDFEPWMKAQKRKGAIPFNWFGARGVVEYHPKGVVGIMGTWNYPVFTLLAPLAYVLAAGNRAILKPSELTPRIAEVMATAVREFFKPVEIVVVTGGAELGQAFAAQPFDHLVLTGGTSVGKAVMRAAADNLTPLTLELGGKSPVIVSRSADLAMTAERVMIAKGAGSGQVCVNADVVYVPKEHVDTLIGLMKQSFERLYPGSYENNPDWVTIINERHCARVDSYVSEAAARGARVETFGGPYRGPQQKRLPLRLVIDPPRDTAIMQNEIFGPAMVVLPYERLDDVIADINGRPRPLALYYFGKDKAEERKVLDHTISGGVCINELLMHAALTDAPFGGIGASGMGHYHGREGFLEFSHARTIYRAGWWDPRRAFGMLPPLTQKTERMMEKAVKP</sequence>
<dbReference type="SUPFAM" id="SSF53720">
    <property type="entry name" value="ALDH-like"/>
    <property type="match status" value="1"/>
</dbReference>
<evidence type="ECO:0000256" key="5">
    <source>
        <dbReference type="PIRSR" id="PIRSR036492-1"/>
    </source>
</evidence>
<evidence type="ECO:0000256" key="7">
    <source>
        <dbReference type="RuleBase" id="RU003345"/>
    </source>
</evidence>
<dbReference type="GO" id="GO:0006081">
    <property type="term" value="P:aldehyde metabolic process"/>
    <property type="evidence" value="ECO:0007669"/>
    <property type="project" value="InterPro"/>
</dbReference>
<keyword evidence="2 4" id="KW-0560">Oxidoreductase</keyword>
<dbReference type="PIRSF" id="PIRSF036492">
    <property type="entry name" value="ALDH"/>
    <property type="match status" value="1"/>
</dbReference>
<dbReference type="Gene3D" id="3.40.605.10">
    <property type="entry name" value="Aldehyde Dehydrogenase, Chain A, domain 1"/>
    <property type="match status" value="1"/>
</dbReference>
<keyword evidence="3" id="KW-0520">NAD</keyword>
<evidence type="ECO:0000256" key="3">
    <source>
        <dbReference type="ARBA" id="ARBA00023027"/>
    </source>
</evidence>
<dbReference type="Pfam" id="PF00171">
    <property type="entry name" value="Aldedh"/>
    <property type="match status" value="1"/>
</dbReference>
<dbReference type="InterPro" id="IPR016161">
    <property type="entry name" value="Ald_DH/histidinol_DH"/>
</dbReference>
<evidence type="ECO:0000256" key="6">
    <source>
        <dbReference type="PROSITE-ProRule" id="PRU10007"/>
    </source>
</evidence>
<accession>A0A7Z7HQF8</accession>
<feature type="active site" evidence="5">
    <location>
        <position position="260"/>
    </location>
</feature>
<evidence type="ECO:0000259" key="8">
    <source>
        <dbReference type="Pfam" id="PF00171"/>
    </source>
</evidence>
<protein>
    <recommendedName>
        <fullName evidence="4">Aldehyde dehydrogenase</fullName>
    </recommendedName>
</protein>
<dbReference type="InterPro" id="IPR029510">
    <property type="entry name" value="Ald_DH_CS_GLU"/>
</dbReference>
<dbReference type="PROSITE" id="PS00687">
    <property type="entry name" value="ALDEHYDE_DEHYDR_GLU"/>
    <property type="match status" value="1"/>
</dbReference>
<dbReference type="PANTHER" id="PTHR43570">
    <property type="entry name" value="ALDEHYDE DEHYDROGENASE"/>
    <property type="match status" value="1"/>
</dbReference>
<keyword evidence="10" id="KW-1185">Reference proteome</keyword>
<name>A0A7Z7HQF8_9PROT</name>
<evidence type="ECO:0000313" key="10">
    <source>
        <dbReference type="Proteomes" id="UP000242886"/>
    </source>
</evidence>
<dbReference type="GO" id="GO:0005737">
    <property type="term" value="C:cytoplasm"/>
    <property type="evidence" value="ECO:0007669"/>
    <property type="project" value="TreeGrafter"/>
</dbReference>
<reference evidence="9" key="1">
    <citation type="submission" date="2017-03" db="EMBL/GenBank/DDBJ databases">
        <authorList>
            <consortium name="AG Boll"/>
        </authorList>
    </citation>
    <scope>NUCLEOTIDE SEQUENCE [LARGE SCALE GENOMIC DNA]</scope>
    <source>
        <strain evidence="9">Chol</strain>
    </source>
</reference>
<dbReference type="InterPro" id="IPR016163">
    <property type="entry name" value="Ald_DH_C"/>
</dbReference>
<organism evidence="9 10">
    <name type="scientific">Sterolibacterium denitrificans</name>
    <dbReference type="NCBI Taxonomy" id="157592"/>
    <lineage>
        <taxon>Bacteria</taxon>
        <taxon>Pseudomonadati</taxon>
        <taxon>Pseudomonadota</taxon>
        <taxon>Betaproteobacteria</taxon>
        <taxon>Nitrosomonadales</taxon>
        <taxon>Sterolibacteriaceae</taxon>
        <taxon>Sterolibacterium</taxon>
    </lineage>
</organism>